<evidence type="ECO:0000256" key="1">
    <source>
        <dbReference type="SAM" id="MobiDB-lite"/>
    </source>
</evidence>
<evidence type="ECO:0000313" key="3">
    <source>
        <dbReference type="Proteomes" id="UP000095759"/>
    </source>
</evidence>
<dbReference type="EMBL" id="MEHJ01000001">
    <property type="protein sequence ID" value="OEJ24477.1"/>
    <property type="molecule type" value="Genomic_DNA"/>
</dbReference>
<sequence length="288" mass="30028">MHRTVRRHLGKVLAGAAIAVTGTAVMIGVTLPGPAGAADDTRGGRTGSATAAGSTGGEQSAQGDRAAEDGGSAQAGQAPEPGVVEAAPAEGEQGTGRDPLTDAELERVEKLALTPSQFAGGRDVEGDRGPQHLATNLSEIQPSEVDDAAPPRRADISYYDYKRDALVTKTVNLATGKVERTGVLKGVQPSPTRAENREATELILASPHGKGLKEDYQDAMGKPLTSVDQLWVNGGIYRADREENVPAALAKCGEHRCVRVTSKVVNGPWIDTRDLVVDLSARTVGRIG</sequence>
<dbReference type="STRING" id="285458.BGM19_28890"/>
<dbReference type="Gene3D" id="3.10.450.40">
    <property type="match status" value="1"/>
</dbReference>
<dbReference type="Proteomes" id="UP000095759">
    <property type="component" value="Unassembled WGS sequence"/>
</dbReference>
<name>A0A1E5P4T0_9ACTN</name>
<feature type="compositionally biased region" description="Low complexity" evidence="1">
    <location>
        <begin position="47"/>
        <end position="63"/>
    </location>
</feature>
<proteinExistence type="predicted"/>
<dbReference type="AlphaFoldDB" id="A0A1E5P4T0"/>
<feature type="region of interest" description="Disordered" evidence="1">
    <location>
        <begin position="36"/>
        <end position="99"/>
    </location>
</feature>
<feature type="compositionally biased region" description="Low complexity" evidence="1">
    <location>
        <begin position="77"/>
        <end position="92"/>
    </location>
</feature>
<gene>
    <name evidence="2" type="ORF">AS594_08220</name>
</gene>
<reference evidence="2 3" key="1">
    <citation type="submission" date="2016-08" db="EMBL/GenBank/DDBJ databases">
        <title>Complete genome sequence of Streptomyces agglomeratus strain 6-3-2, a novel anti-MRSA actinomycete isolated from Wuli of Tebit, China.</title>
        <authorList>
            <person name="Chen X."/>
        </authorList>
    </citation>
    <scope>NUCLEOTIDE SEQUENCE [LARGE SCALE GENOMIC DNA]</scope>
    <source>
        <strain evidence="2 3">6-3-2</strain>
    </source>
</reference>
<keyword evidence="3" id="KW-1185">Reference proteome</keyword>
<organism evidence="2 3">
    <name type="scientific">Streptomyces agglomeratus</name>
    <dbReference type="NCBI Taxonomy" id="285458"/>
    <lineage>
        <taxon>Bacteria</taxon>
        <taxon>Bacillati</taxon>
        <taxon>Actinomycetota</taxon>
        <taxon>Actinomycetes</taxon>
        <taxon>Kitasatosporales</taxon>
        <taxon>Streptomycetaceae</taxon>
        <taxon>Streptomyces</taxon>
    </lineage>
</organism>
<protein>
    <submittedName>
        <fullName evidence="2">Tat pathway signal sequence domain protein</fullName>
    </submittedName>
</protein>
<evidence type="ECO:0000313" key="2">
    <source>
        <dbReference type="EMBL" id="OEJ24477.1"/>
    </source>
</evidence>
<comment type="caution">
    <text evidence="2">The sequence shown here is derived from an EMBL/GenBank/DDBJ whole genome shotgun (WGS) entry which is preliminary data.</text>
</comment>
<dbReference type="RefSeq" id="WP_069926352.1">
    <property type="nucleotide sequence ID" value="NZ_MEHI01000001.1"/>
</dbReference>
<accession>A0A1E5P4T0</accession>
<dbReference type="OrthoDB" id="5003040at2"/>